<dbReference type="GO" id="GO:0006366">
    <property type="term" value="P:transcription by RNA polymerase II"/>
    <property type="evidence" value="ECO:0007669"/>
    <property type="project" value="InterPro"/>
</dbReference>
<dbReference type="Pfam" id="PF08620">
    <property type="entry name" value="RPAP1_C"/>
    <property type="match status" value="1"/>
</dbReference>
<dbReference type="InterPro" id="IPR013929">
    <property type="entry name" value="RPAP1_C"/>
</dbReference>
<gene>
    <name evidence="3" type="ORF">TVAG_116890</name>
</gene>
<dbReference type="PANTHER" id="PTHR21483:SF18">
    <property type="entry name" value="RNA POLYMERASE II-ASSOCIATED PROTEIN 1"/>
    <property type="match status" value="1"/>
</dbReference>
<proteinExistence type="predicted"/>
<dbReference type="Proteomes" id="UP000001542">
    <property type="component" value="Unassembled WGS sequence"/>
</dbReference>
<evidence type="ECO:0000313" key="4">
    <source>
        <dbReference type="Proteomes" id="UP000001542"/>
    </source>
</evidence>
<dbReference type="eggNOG" id="KOG1894">
    <property type="taxonomic scope" value="Eukaryota"/>
</dbReference>
<dbReference type="SUPFAM" id="SSF48371">
    <property type="entry name" value="ARM repeat"/>
    <property type="match status" value="1"/>
</dbReference>
<protein>
    <recommendedName>
        <fullName evidence="2">RPAP1 C-terminal domain-containing protein</fullName>
    </recommendedName>
</protein>
<dbReference type="RefSeq" id="XP_001310101.1">
    <property type="nucleotide sequence ID" value="XM_001310100.1"/>
</dbReference>
<feature type="region of interest" description="Disordered" evidence="1">
    <location>
        <begin position="1"/>
        <end position="80"/>
    </location>
</feature>
<dbReference type="AlphaFoldDB" id="A2FD64"/>
<dbReference type="KEGG" id="tva:4754950"/>
<dbReference type="VEuPathDB" id="TrichDB:TVAGG3_1005180"/>
<evidence type="ECO:0000259" key="2">
    <source>
        <dbReference type="Pfam" id="PF08620"/>
    </source>
</evidence>
<dbReference type="OrthoDB" id="348201at2759"/>
<keyword evidence="4" id="KW-1185">Reference proteome</keyword>
<dbReference type="InterPro" id="IPR039913">
    <property type="entry name" value="RPAP1/Rba50"/>
</dbReference>
<dbReference type="InParanoid" id="A2FD64"/>
<dbReference type="EMBL" id="DS113727">
    <property type="protein sequence ID" value="EAX97171.1"/>
    <property type="molecule type" value="Genomic_DNA"/>
</dbReference>
<reference evidence="3" key="1">
    <citation type="submission" date="2006-10" db="EMBL/GenBank/DDBJ databases">
        <authorList>
            <person name="Amadeo P."/>
            <person name="Zhao Q."/>
            <person name="Wortman J."/>
            <person name="Fraser-Liggett C."/>
            <person name="Carlton J."/>
        </authorList>
    </citation>
    <scope>NUCLEOTIDE SEQUENCE</scope>
    <source>
        <strain evidence="3">G3</strain>
    </source>
</reference>
<name>A2FD64_TRIV3</name>
<feature type="domain" description="RPAP1 C-terminal" evidence="2">
    <location>
        <begin position="80"/>
        <end position="145"/>
    </location>
</feature>
<reference evidence="3" key="2">
    <citation type="journal article" date="2007" name="Science">
        <title>Draft genome sequence of the sexually transmitted pathogen Trichomonas vaginalis.</title>
        <authorList>
            <person name="Carlton J.M."/>
            <person name="Hirt R.P."/>
            <person name="Silva J.C."/>
            <person name="Delcher A.L."/>
            <person name="Schatz M."/>
            <person name="Zhao Q."/>
            <person name="Wortman J.R."/>
            <person name="Bidwell S.L."/>
            <person name="Alsmark U.C.M."/>
            <person name="Besteiro S."/>
            <person name="Sicheritz-Ponten T."/>
            <person name="Noel C.J."/>
            <person name="Dacks J.B."/>
            <person name="Foster P.G."/>
            <person name="Simillion C."/>
            <person name="Van de Peer Y."/>
            <person name="Miranda-Saavedra D."/>
            <person name="Barton G.J."/>
            <person name="Westrop G.D."/>
            <person name="Mueller S."/>
            <person name="Dessi D."/>
            <person name="Fiori P.L."/>
            <person name="Ren Q."/>
            <person name="Paulsen I."/>
            <person name="Zhang H."/>
            <person name="Bastida-Corcuera F.D."/>
            <person name="Simoes-Barbosa A."/>
            <person name="Brown M.T."/>
            <person name="Hayes R.D."/>
            <person name="Mukherjee M."/>
            <person name="Okumura C.Y."/>
            <person name="Schneider R."/>
            <person name="Smith A.J."/>
            <person name="Vanacova S."/>
            <person name="Villalvazo M."/>
            <person name="Haas B.J."/>
            <person name="Pertea M."/>
            <person name="Feldblyum T.V."/>
            <person name="Utterback T.R."/>
            <person name="Shu C.L."/>
            <person name="Osoegawa K."/>
            <person name="de Jong P.J."/>
            <person name="Hrdy I."/>
            <person name="Horvathova L."/>
            <person name="Zubacova Z."/>
            <person name="Dolezal P."/>
            <person name="Malik S.B."/>
            <person name="Logsdon J.M. Jr."/>
            <person name="Henze K."/>
            <person name="Gupta A."/>
            <person name="Wang C.C."/>
            <person name="Dunne R.L."/>
            <person name="Upcroft J.A."/>
            <person name="Upcroft P."/>
            <person name="White O."/>
            <person name="Salzberg S.L."/>
            <person name="Tang P."/>
            <person name="Chiu C.-H."/>
            <person name="Lee Y.-S."/>
            <person name="Embley T.M."/>
            <person name="Coombs G.H."/>
            <person name="Mottram J.C."/>
            <person name="Tachezy J."/>
            <person name="Fraser-Liggett C.M."/>
            <person name="Johnson P.J."/>
        </authorList>
    </citation>
    <scope>NUCLEOTIDE SEQUENCE [LARGE SCALE GENOMIC DNA]</scope>
    <source>
        <strain evidence="3">G3</strain>
    </source>
</reference>
<accession>A2FD64</accession>
<organism evidence="3 4">
    <name type="scientific">Trichomonas vaginalis (strain ATCC PRA-98 / G3)</name>
    <dbReference type="NCBI Taxonomy" id="412133"/>
    <lineage>
        <taxon>Eukaryota</taxon>
        <taxon>Metamonada</taxon>
        <taxon>Parabasalia</taxon>
        <taxon>Trichomonadida</taxon>
        <taxon>Trichomonadidae</taxon>
        <taxon>Trichomonas</taxon>
    </lineage>
</organism>
<dbReference type="InterPro" id="IPR016024">
    <property type="entry name" value="ARM-type_fold"/>
</dbReference>
<dbReference type="STRING" id="5722.A2FD64"/>
<dbReference type="VEuPathDB" id="TrichDB:TVAG_116890"/>
<evidence type="ECO:0000256" key="1">
    <source>
        <dbReference type="SAM" id="MobiDB-lite"/>
    </source>
</evidence>
<evidence type="ECO:0000313" key="3">
    <source>
        <dbReference type="EMBL" id="EAX97171.1"/>
    </source>
</evidence>
<dbReference type="PANTHER" id="PTHR21483">
    <property type="entry name" value="RNA POLYMERASE II-ASSOCIATED PROTEIN 1"/>
    <property type="match status" value="1"/>
</dbReference>
<sequence>MTEENHQSSIAAVTGDVIEHESRPPPKKKVTTQAFPEVKKFTTKPVLKEKPPPPPPSIEKEVAEEESMPPPDESLTKNASRYDLSGKNITGMKSSDETYNQGLHNHGDSPDTPGYAIYELATLCRSANISQRAAAFQTLMKIVKNNSESIMSDLKMVQIHKICINAYNPPTSATIQQYAGSIILMLVTHFKEPLSIYPYPAIPMHSLYTNDFAPYLLDLCNIGELDSRMYDAAATVLVGSEKIPMKFLDKAKLSLPLLHFIRSAFINWGIIIGSNFVDKALKQNKDIEMMKEAAVISRFHSKIPPIDDIKKMPTIVQIILLSRIEDPTPYDWLLKGSIELCPDHFVLEFVTNCALHKMVDENTIREIIKKSKFCQPVVALSEIIHEKPQLPAFPKTEEECWERRDEVVGFVEYVLLHDDFSLLPDLFKCLFTFTNPSADILMEHLFNSRAPPGRPLNPEEVFKIIDNCPAADLPRIFEVGKYFPLHFTGRFFLRKDCFEQAPLFEKFLDTIPDPMTSVHIWECDTEAFLEKFMDGYELPAFQKYALMCVTQGADIEVRHVMWDKLQGIASQFTVDFERKDHYTPYEDDLDTVHDIIDCLSSNEMILKGALKVGYNIVHNLLKHYKGDVRGQLIMEHVLEMPLDWQEEMLKDL</sequence>